<proteinExistence type="predicted"/>
<dbReference type="EMBL" id="KI913139">
    <property type="protein sequence ID" value="ETV75807.1"/>
    <property type="molecule type" value="Genomic_DNA"/>
</dbReference>
<dbReference type="AlphaFoldDB" id="W4G7X3"/>
<sequence length="419" mass="47766">MPTSMVHCDAARPAAAAAATTAPPFDPKAERRMKERQKMQRYRQRLAAKVVYLKDLTKKMESQIRVYTLQRRSSRTLLAWEHIACALREESDATTTTNAALRDQCTQHATLIRSMKQWVMQVAGTSADSVPVSPTCMSRRPLQNLTLSADPYARRLGFDWITRHLYHNCDSAFQRMGFPASANETLASFSVDMTDPDCCMYTWRSQREFPASVEYVRDVFARPNLVGQMHGTFRRQSTLLQLPETLDSLVISQDDEILRDFQGMYTHSQWTPDCFVHFLAREFNQPGRCVFVAQNINDDAALVNGLLQRNRMMWIALDRVAPDRTCVRAMCINSHGFIQGGGYSSFEEEALRWGCDVSALPTDDQRHQHFERHVLNVGGRNGNSFVEDFDCRVNTMRYGDSRVSTHGLGLCNHPHPKTE</sequence>
<name>W4G7X3_APHAT</name>
<dbReference type="OrthoDB" id="69408at2759"/>
<gene>
    <name evidence="1" type="ORF">H257_10174</name>
</gene>
<evidence type="ECO:0000313" key="1">
    <source>
        <dbReference type="EMBL" id="ETV75807.1"/>
    </source>
</evidence>
<accession>W4G7X3</accession>
<organism evidence="1">
    <name type="scientific">Aphanomyces astaci</name>
    <name type="common">Crayfish plague agent</name>
    <dbReference type="NCBI Taxonomy" id="112090"/>
    <lineage>
        <taxon>Eukaryota</taxon>
        <taxon>Sar</taxon>
        <taxon>Stramenopiles</taxon>
        <taxon>Oomycota</taxon>
        <taxon>Saprolegniomycetes</taxon>
        <taxon>Saprolegniales</taxon>
        <taxon>Verrucalvaceae</taxon>
        <taxon>Aphanomyces</taxon>
    </lineage>
</organism>
<reference evidence="1" key="1">
    <citation type="submission" date="2013-12" db="EMBL/GenBank/DDBJ databases">
        <title>The Genome Sequence of Aphanomyces astaci APO3.</title>
        <authorList>
            <consortium name="The Broad Institute Genomics Platform"/>
            <person name="Russ C."/>
            <person name="Tyler B."/>
            <person name="van West P."/>
            <person name="Dieguez-Uribeondo J."/>
            <person name="Young S.K."/>
            <person name="Zeng Q."/>
            <person name="Gargeya S."/>
            <person name="Fitzgerald M."/>
            <person name="Abouelleil A."/>
            <person name="Alvarado L."/>
            <person name="Chapman S.B."/>
            <person name="Gainer-Dewar J."/>
            <person name="Goldberg J."/>
            <person name="Griggs A."/>
            <person name="Gujja S."/>
            <person name="Hansen M."/>
            <person name="Howarth C."/>
            <person name="Imamovic A."/>
            <person name="Ireland A."/>
            <person name="Larimer J."/>
            <person name="McCowan C."/>
            <person name="Murphy C."/>
            <person name="Pearson M."/>
            <person name="Poon T.W."/>
            <person name="Priest M."/>
            <person name="Roberts A."/>
            <person name="Saif S."/>
            <person name="Shea T."/>
            <person name="Sykes S."/>
            <person name="Wortman J."/>
            <person name="Nusbaum C."/>
            <person name="Birren B."/>
        </authorList>
    </citation>
    <scope>NUCLEOTIDE SEQUENCE [LARGE SCALE GENOMIC DNA]</scope>
    <source>
        <strain evidence="1">APO3</strain>
    </source>
</reference>
<dbReference type="VEuPathDB" id="FungiDB:H257_10174"/>
<protein>
    <submittedName>
        <fullName evidence="1">Uncharacterized protein</fullName>
    </submittedName>
</protein>
<dbReference type="RefSeq" id="XP_009834938.1">
    <property type="nucleotide sequence ID" value="XM_009836636.1"/>
</dbReference>
<dbReference type="GeneID" id="20812170"/>